<protein>
    <submittedName>
        <fullName evidence="1">Uncharacterized protein</fullName>
    </submittedName>
</protein>
<proteinExistence type="predicted"/>
<dbReference type="Proteomes" id="UP000183104">
    <property type="component" value="Unassembled WGS sequence"/>
</dbReference>
<evidence type="ECO:0000313" key="2">
    <source>
        <dbReference type="Proteomes" id="UP000183104"/>
    </source>
</evidence>
<gene>
    <name evidence="1" type="ORF">SAMN05661077_1906</name>
</gene>
<organism evidence="1 2">
    <name type="scientific">Thiohalorhabdus denitrificans</name>
    <dbReference type="NCBI Taxonomy" id="381306"/>
    <lineage>
        <taxon>Bacteria</taxon>
        <taxon>Pseudomonadati</taxon>
        <taxon>Pseudomonadota</taxon>
        <taxon>Gammaproteobacteria</taxon>
        <taxon>Thiohalorhabdales</taxon>
        <taxon>Thiohalorhabdaceae</taxon>
        <taxon>Thiohalorhabdus</taxon>
    </lineage>
</organism>
<name>A0A1G5FCA8_9GAMM</name>
<reference evidence="2" key="1">
    <citation type="submission" date="2016-10" db="EMBL/GenBank/DDBJ databases">
        <authorList>
            <person name="Varghese N."/>
        </authorList>
    </citation>
    <scope>NUCLEOTIDE SEQUENCE [LARGE SCALE GENOMIC DNA]</scope>
    <source>
        <strain evidence="2">HL 19</strain>
    </source>
</reference>
<evidence type="ECO:0000313" key="1">
    <source>
        <dbReference type="EMBL" id="SCY36889.1"/>
    </source>
</evidence>
<sequence>MSQNLIKQVNINGLEYNKFRDPDNYRKAPGEDYRFKVRLNGSGTATARLEVENQVVCEETVSLPGVFTCTTKFDTPGARAAFLTVEGNGEKETREYTVHIWEREKRDTKEEVPPHH</sequence>
<dbReference type="EMBL" id="FMUN01000005">
    <property type="protein sequence ID" value="SCY36889.1"/>
    <property type="molecule type" value="Genomic_DNA"/>
</dbReference>
<accession>A0A1G5FCA8</accession>
<keyword evidence="2" id="KW-1185">Reference proteome</keyword>
<dbReference type="AlphaFoldDB" id="A0A1G5FCA8"/>
<dbReference type="OrthoDB" id="5295626at2"/>
<dbReference type="RefSeq" id="WP_054965396.1">
    <property type="nucleotide sequence ID" value="NZ_FMUN01000005.1"/>
</dbReference>